<dbReference type="AlphaFoldDB" id="A0A0C9Z671"/>
<evidence type="ECO:0000313" key="1">
    <source>
        <dbReference type="EMBL" id="KIK24696.1"/>
    </source>
</evidence>
<gene>
    <name evidence="1" type="ORF">PISMIDRAFT_398420</name>
</gene>
<sequence length="125" mass="13768">MVAYNIVFAGETGVGKSSSSNRLFDLEVSPTSNDFLGASGGKGTMYCRSGLRRGFSSFLSSPNVLPPKFTRKQANSNIFIDWHNVNLHSESPHLNPAFSKEHPFQYLHPLVKPMSQDNDTFTGNS</sequence>
<dbReference type="EMBL" id="KN833714">
    <property type="protein sequence ID" value="KIK24696.1"/>
    <property type="molecule type" value="Genomic_DNA"/>
</dbReference>
<dbReference type="HOGENOM" id="CLU_1993523_0_0_1"/>
<dbReference type="OrthoDB" id="10455821at2759"/>
<dbReference type="Proteomes" id="UP000054018">
    <property type="component" value="Unassembled WGS sequence"/>
</dbReference>
<dbReference type="Gene3D" id="3.40.50.300">
    <property type="entry name" value="P-loop containing nucleotide triphosphate hydrolases"/>
    <property type="match status" value="1"/>
</dbReference>
<dbReference type="SUPFAM" id="SSF52540">
    <property type="entry name" value="P-loop containing nucleoside triphosphate hydrolases"/>
    <property type="match status" value="1"/>
</dbReference>
<name>A0A0C9Z671_9AGAM</name>
<protein>
    <submittedName>
        <fullName evidence="1">Uncharacterized protein</fullName>
    </submittedName>
</protein>
<proteinExistence type="predicted"/>
<reference evidence="2" key="2">
    <citation type="submission" date="2015-01" db="EMBL/GenBank/DDBJ databases">
        <title>Evolutionary Origins and Diversification of the Mycorrhizal Mutualists.</title>
        <authorList>
            <consortium name="DOE Joint Genome Institute"/>
            <consortium name="Mycorrhizal Genomics Consortium"/>
            <person name="Kohler A."/>
            <person name="Kuo A."/>
            <person name="Nagy L.G."/>
            <person name="Floudas D."/>
            <person name="Copeland A."/>
            <person name="Barry K.W."/>
            <person name="Cichocki N."/>
            <person name="Veneault-Fourrey C."/>
            <person name="LaButti K."/>
            <person name="Lindquist E.A."/>
            <person name="Lipzen A."/>
            <person name="Lundell T."/>
            <person name="Morin E."/>
            <person name="Murat C."/>
            <person name="Riley R."/>
            <person name="Ohm R."/>
            <person name="Sun H."/>
            <person name="Tunlid A."/>
            <person name="Henrissat B."/>
            <person name="Grigoriev I.V."/>
            <person name="Hibbett D.S."/>
            <person name="Martin F."/>
        </authorList>
    </citation>
    <scope>NUCLEOTIDE SEQUENCE [LARGE SCALE GENOMIC DNA]</scope>
    <source>
        <strain evidence="2">441</strain>
    </source>
</reference>
<evidence type="ECO:0000313" key="2">
    <source>
        <dbReference type="Proteomes" id="UP000054018"/>
    </source>
</evidence>
<dbReference type="InterPro" id="IPR027417">
    <property type="entry name" value="P-loop_NTPase"/>
</dbReference>
<accession>A0A0C9Z671</accession>
<reference evidence="1 2" key="1">
    <citation type="submission" date="2014-04" db="EMBL/GenBank/DDBJ databases">
        <authorList>
            <consortium name="DOE Joint Genome Institute"/>
            <person name="Kuo A."/>
            <person name="Kohler A."/>
            <person name="Costa M.D."/>
            <person name="Nagy L.G."/>
            <person name="Floudas D."/>
            <person name="Copeland A."/>
            <person name="Barry K.W."/>
            <person name="Cichocki N."/>
            <person name="Veneault-Fourrey C."/>
            <person name="LaButti K."/>
            <person name="Lindquist E.A."/>
            <person name="Lipzen A."/>
            <person name="Lundell T."/>
            <person name="Morin E."/>
            <person name="Murat C."/>
            <person name="Sun H."/>
            <person name="Tunlid A."/>
            <person name="Henrissat B."/>
            <person name="Grigoriev I.V."/>
            <person name="Hibbett D.S."/>
            <person name="Martin F."/>
            <person name="Nordberg H.P."/>
            <person name="Cantor M.N."/>
            <person name="Hua S.X."/>
        </authorList>
    </citation>
    <scope>NUCLEOTIDE SEQUENCE [LARGE SCALE GENOMIC DNA]</scope>
    <source>
        <strain evidence="1 2">441</strain>
    </source>
</reference>
<organism evidence="1 2">
    <name type="scientific">Pisolithus microcarpus 441</name>
    <dbReference type="NCBI Taxonomy" id="765257"/>
    <lineage>
        <taxon>Eukaryota</taxon>
        <taxon>Fungi</taxon>
        <taxon>Dikarya</taxon>
        <taxon>Basidiomycota</taxon>
        <taxon>Agaricomycotina</taxon>
        <taxon>Agaricomycetes</taxon>
        <taxon>Agaricomycetidae</taxon>
        <taxon>Boletales</taxon>
        <taxon>Sclerodermatineae</taxon>
        <taxon>Pisolithaceae</taxon>
        <taxon>Pisolithus</taxon>
    </lineage>
</organism>
<keyword evidence="2" id="KW-1185">Reference proteome</keyword>